<gene>
    <name evidence="1" type="ORF">BWGO95_05782</name>
</gene>
<evidence type="ECO:0000313" key="1">
    <source>
        <dbReference type="EMBL" id="SCB71536.1"/>
    </source>
</evidence>
<name>A0A1G4EZA6_BACMY</name>
<reference evidence="1 2" key="1">
    <citation type="submission" date="2016-08" db="EMBL/GenBank/DDBJ databases">
        <authorList>
            <person name="Seilhamer J.J."/>
        </authorList>
    </citation>
    <scope>NUCLEOTIDE SEQUENCE [LARGE SCALE GENOMIC DNA]</scope>
    <source>
        <strain evidence="1 2">SDA_GO95</strain>
    </source>
</reference>
<dbReference type="AlphaFoldDB" id="A0A1G4EZA6"/>
<evidence type="ECO:0008006" key="3">
    <source>
        <dbReference type="Google" id="ProtNLM"/>
    </source>
</evidence>
<sequence length="45" mass="4891">MKKLKIILMSIMAVGILTLGLNSQSIENSTLEKYSVYLMADGNTG</sequence>
<evidence type="ECO:0000313" key="2">
    <source>
        <dbReference type="Proteomes" id="UP000195696"/>
    </source>
</evidence>
<dbReference type="RefSeq" id="WP_088099795.1">
    <property type="nucleotide sequence ID" value="NZ_FMAK01000079.1"/>
</dbReference>
<protein>
    <recommendedName>
        <fullName evidence="3">Phr family secreted Rap phosphatase inhibitor</fullName>
    </recommendedName>
</protein>
<organism evidence="1 2">
    <name type="scientific">Bacillus mycoides</name>
    <dbReference type="NCBI Taxonomy" id="1405"/>
    <lineage>
        <taxon>Bacteria</taxon>
        <taxon>Bacillati</taxon>
        <taxon>Bacillota</taxon>
        <taxon>Bacilli</taxon>
        <taxon>Bacillales</taxon>
        <taxon>Bacillaceae</taxon>
        <taxon>Bacillus</taxon>
        <taxon>Bacillus cereus group</taxon>
    </lineage>
</organism>
<dbReference type="EMBL" id="FMAK01000079">
    <property type="protein sequence ID" value="SCB71536.1"/>
    <property type="molecule type" value="Genomic_DNA"/>
</dbReference>
<proteinExistence type="predicted"/>
<dbReference type="Proteomes" id="UP000195696">
    <property type="component" value="Unassembled WGS sequence"/>
</dbReference>
<accession>A0A1G4EZA6</accession>